<accession>A0A1G1WG85</accession>
<organism evidence="1 2">
    <name type="scientific">Candidatus Woykebacteria bacterium RBG_19FT_COMBO_43_10</name>
    <dbReference type="NCBI Taxonomy" id="1802598"/>
    <lineage>
        <taxon>Bacteria</taxon>
        <taxon>Candidatus Woykeibacteriota</taxon>
    </lineage>
</organism>
<sequence>MERVPVKVLVLPTLEELKTILYQGDEEAVVLRLMDKCSYAVLLMIRDRIIAEKEGREPPTALSRLIKSQDMIDALTLAIDLQELAEGRRSVGTQVMPEHWRGGL</sequence>
<reference evidence="1 2" key="1">
    <citation type="journal article" date="2016" name="Nat. Commun.">
        <title>Thousands of microbial genomes shed light on interconnected biogeochemical processes in an aquifer system.</title>
        <authorList>
            <person name="Anantharaman K."/>
            <person name="Brown C.T."/>
            <person name="Hug L.A."/>
            <person name="Sharon I."/>
            <person name="Castelle C.J."/>
            <person name="Probst A.J."/>
            <person name="Thomas B.C."/>
            <person name="Singh A."/>
            <person name="Wilkins M.J."/>
            <person name="Karaoz U."/>
            <person name="Brodie E.L."/>
            <person name="Williams K.H."/>
            <person name="Hubbard S.S."/>
            <person name="Banfield J.F."/>
        </authorList>
    </citation>
    <scope>NUCLEOTIDE SEQUENCE [LARGE SCALE GENOMIC DNA]</scope>
</reference>
<proteinExistence type="predicted"/>
<dbReference type="Proteomes" id="UP000176645">
    <property type="component" value="Unassembled WGS sequence"/>
</dbReference>
<dbReference type="EMBL" id="MHCU01000060">
    <property type="protein sequence ID" value="OGY26722.1"/>
    <property type="molecule type" value="Genomic_DNA"/>
</dbReference>
<evidence type="ECO:0000313" key="1">
    <source>
        <dbReference type="EMBL" id="OGY26722.1"/>
    </source>
</evidence>
<name>A0A1G1WG85_9BACT</name>
<dbReference type="AlphaFoldDB" id="A0A1G1WG85"/>
<comment type="caution">
    <text evidence="1">The sequence shown here is derived from an EMBL/GenBank/DDBJ whole genome shotgun (WGS) entry which is preliminary data.</text>
</comment>
<evidence type="ECO:0000313" key="2">
    <source>
        <dbReference type="Proteomes" id="UP000176645"/>
    </source>
</evidence>
<gene>
    <name evidence="1" type="ORF">A2Z42_04440</name>
</gene>
<protein>
    <submittedName>
        <fullName evidence="1">Uncharacterized protein</fullName>
    </submittedName>
</protein>